<protein>
    <submittedName>
        <fullName evidence="1">Uncharacterized protein</fullName>
    </submittedName>
</protein>
<dbReference type="AlphaFoldDB" id="T0HDZ9"/>
<dbReference type="RefSeq" id="WP_021228026.1">
    <property type="nucleotide sequence ID" value="NZ_ATDP01000107.1"/>
</dbReference>
<keyword evidence="2" id="KW-1185">Reference proteome</keyword>
<dbReference type="Proteomes" id="UP000015531">
    <property type="component" value="Unassembled WGS sequence"/>
</dbReference>
<dbReference type="PATRIC" id="fig|1331060.3.peg.4415"/>
<gene>
    <name evidence="1" type="ORF">RLDS_22815</name>
</gene>
<dbReference type="OrthoDB" id="7583076at2"/>
<organism evidence="1 2">
    <name type="scientific">Sphingobium lactosutens DS20</name>
    <dbReference type="NCBI Taxonomy" id="1331060"/>
    <lineage>
        <taxon>Bacteria</taxon>
        <taxon>Pseudomonadati</taxon>
        <taxon>Pseudomonadota</taxon>
        <taxon>Alphaproteobacteria</taxon>
        <taxon>Sphingomonadales</taxon>
        <taxon>Sphingomonadaceae</taxon>
        <taxon>Sphingobium</taxon>
    </lineage>
</organism>
<evidence type="ECO:0000313" key="2">
    <source>
        <dbReference type="Proteomes" id="UP000015531"/>
    </source>
</evidence>
<accession>T0HDZ9</accession>
<proteinExistence type="predicted"/>
<name>T0HDZ9_9SPHN</name>
<sequence length="58" mass="6804">MQIDLNALANFVDTLDCNPDYEDDQFAFSFDDARVYCERHKSHFRLEIGSAIFELPRC</sequence>
<dbReference type="EMBL" id="ATDP01000107">
    <property type="protein sequence ID" value="EQB11237.1"/>
    <property type="molecule type" value="Genomic_DNA"/>
</dbReference>
<comment type="caution">
    <text evidence="1">The sequence shown here is derived from an EMBL/GenBank/DDBJ whole genome shotgun (WGS) entry which is preliminary data.</text>
</comment>
<evidence type="ECO:0000313" key="1">
    <source>
        <dbReference type="EMBL" id="EQB11237.1"/>
    </source>
</evidence>
<reference evidence="1 2" key="1">
    <citation type="journal article" date="2013" name="Genome Announc.">
        <title>Draft Genome Sequence of Sphingobium lactosutens Strain DS20T, Isolated from a Hexachlorocyclohexane Dumpsite.</title>
        <authorList>
            <person name="Kumar R."/>
            <person name="Dwivedi V."/>
            <person name="Negi V."/>
            <person name="Khurana J.P."/>
            <person name="Lal R."/>
        </authorList>
    </citation>
    <scope>NUCLEOTIDE SEQUENCE [LARGE SCALE GENOMIC DNA]</scope>
    <source>
        <strain evidence="1 2">DS20</strain>
    </source>
</reference>